<dbReference type="RefSeq" id="WP_309531542.1">
    <property type="nucleotide sequence ID" value="NZ_CP133721.1"/>
</dbReference>
<evidence type="ECO:0000313" key="4">
    <source>
        <dbReference type="Proteomes" id="UP001180481"/>
    </source>
</evidence>
<dbReference type="Pfam" id="PF13525">
    <property type="entry name" value="YfiO"/>
    <property type="match status" value="1"/>
</dbReference>
<protein>
    <submittedName>
        <fullName evidence="3">Outer membrane protein assembly factor BamD</fullName>
    </submittedName>
</protein>
<name>A0ABY9R7N1_9FLAO</name>
<keyword evidence="4" id="KW-1185">Reference proteome</keyword>
<dbReference type="EMBL" id="CP133721">
    <property type="protein sequence ID" value="WMW77159.1"/>
    <property type="molecule type" value="Genomic_DNA"/>
</dbReference>
<dbReference type="Proteomes" id="UP001180481">
    <property type="component" value="Chromosome"/>
</dbReference>
<evidence type="ECO:0000259" key="2">
    <source>
        <dbReference type="Pfam" id="PF13525"/>
    </source>
</evidence>
<dbReference type="Gene3D" id="1.25.40.10">
    <property type="entry name" value="Tetratricopeptide repeat domain"/>
    <property type="match status" value="1"/>
</dbReference>
<keyword evidence="1" id="KW-0732">Signal</keyword>
<evidence type="ECO:0000256" key="1">
    <source>
        <dbReference type="ARBA" id="ARBA00022729"/>
    </source>
</evidence>
<dbReference type="PROSITE" id="PS51257">
    <property type="entry name" value="PROKAR_LIPOPROTEIN"/>
    <property type="match status" value="1"/>
</dbReference>
<organism evidence="3 4">
    <name type="scientific">Flavobacterium nakdongensis</name>
    <dbReference type="NCBI Taxonomy" id="3073563"/>
    <lineage>
        <taxon>Bacteria</taxon>
        <taxon>Pseudomonadati</taxon>
        <taxon>Bacteroidota</taxon>
        <taxon>Flavobacteriia</taxon>
        <taxon>Flavobacteriales</taxon>
        <taxon>Flavobacteriaceae</taxon>
        <taxon>Flavobacterium</taxon>
    </lineage>
</organism>
<feature type="domain" description="Outer membrane lipoprotein BamD-like" evidence="2">
    <location>
        <begin position="40"/>
        <end position="227"/>
    </location>
</feature>
<evidence type="ECO:0000313" key="3">
    <source>
        <dbReference type="EMBL" id="WMW77159.1"/>
    </source>
</evidence>
<gene>
    <name evidence="3" type="primary">bamD</name>
    <name evidence="3" type="ORF">RF683_06575</name>
</gene>
<dbReference type="InterPro" id="IPR039565">
    <property type="entry name" value="BamD-like"/>
</dbReference>
<accession>A0ABY9R7N1</accession>
<dbReference type="InterPro" id="IPR011990">
    <property type="entry name" value="TPR-like_helical_dom_sf"/>
</dbReference>
<proteinExistence type="predicted"/>
<reference evidence="3" key="1">
    <citation type="submission" date="2023-09" db="EMBL/GenBank/DDBJ databases">
        <title>Flavobacterium sp. 20NA77.7 isolated from freshwater.</title>
        <authorList>
            <person name="Le V."/>
            <person name="Ko S.-R."/>
            <person name="Ahn C.-Y."/>
            <person name="Oh H.-M."/>
        </authorList>
    </citation>
    <scope>NUCLEOTIDE SEQUENCE</scope>
    <source>
        <strain evidence="3">20NA77.7</strain>
    </source>
</reference>
<sequence length="268" mass="31347">MSKYIYIFFSIMVLASCSEYQKALKSEDVEFKNNVFLKLYEKKKYTKAIRLFDMYATAMRANPKAEEVFYKYSKALYLNKEYYSAGYQFESFAANYPRSIHTPEAAFLSAECYSRLSPMYSLDQVDTYKALDKLQAFVDKYPNSEFLPQANALVKTMNEKLELKAFEIAKQYYTTGEYFHNYNTAIKALDNFILDYPGTKFKEDALFYKFGSAYQIAILSVPAKKQERLNDAKELYTNLVKFKPDTKFLAEATKMAETLDRELKQYTN</sequence>